<protein>
    <recommendedName>
        <fullName evidence="3">DUF3795 domain-containing protein</fullName>
    </recommendedName>
</protein>
<dbReference type="EMBL" id="FQVD01000002">
    <property type="protein sequence ID" value="SHE44672.1"/>
    <property type="molecule type" value="Genomic_DNA"/>
</dbReference>
<dbReference type="AlphaFoldDB" id="A0A1M4TJJ0"/>
<evidence type="ECO:0000313" key="2">
    <source>
        <dbReference type="Proteomes" id="UP000184436"/>
    </source>
</evidence>
<name>A0A1M4TJJ0_9BACE</name>
<dbReference type="InterPro" id="IPR024227">
    <property type="entry name" value="DUF3795"/>
</dbReference>
<dbReference type="Proteomes" id="UP000184436">
    <property type="component" value="Unassembled WGS sequence"/>
</dbReference>
<evidence type="ECO:0000313" key="1">
    <source>
        <dbReference type="EMBL" id="SHE44672.1"/>
    </source>
</evidence>
<dbReference type="Pfam" id="PF12675">
    <property type="entry name" value="DUF3795"/>
    <property type="match status" value="1"/>
</dbReference>
<sequence>MKQLIACCGLDCESCEARIATVKNDNELREKTAQKWSEMNNTPEITAATINCMGCRTDGVKFAFCSNYCGIRKCVSEKGFNTCGECKELNHCQIVGAIFQHSPNAKKNLLASETT</sequence>
<dbReference type="STRING" id="871325.SAMN05444349_102144"/>
<evidence type="ECO:0008006" key="3">
    <source>
        <dbReference type="Google" id="ProtNLM"/>
    </source>
</evidence>
<accession>A0A1M4TJJ0</accession>
<keyword evidence="2" id="KW-1185">Reference proteome</keyword>
<reference evidence="1 2" key="1">
    <citation type="submission" date="2016-11" db="EMBL/GenBank/DDBJ databases">
        <authorList>
            <person name="Jaros S."/>
            <person name="Januszkiewicz K."/>
            <person name="Wedrychowicz H."/>
        </authorList>
    </citation>
    <scope>NUCLEOTIDE SEQUENCE [LARGE SCALE GENOMIC DNA]</scope>
    <source>
        <strain evidence="1 2">DSM 26883</strain>
    </source>
</reference>
<proteinExistence type="predicted"/>
<gene>
    <name evidence="1" type="ORF">SAMN05444349_102144</name>
</gene>
<dbReference type="RefSeq" id="WP_025073702.1">
    <property type="nucleotide sequence ID" value="NZ_FQVD01000002.1"/>
</dbReference>
<organism evidence="1 2">
    <name type="scientific">Bacteroides faecichinchillae</name>
    <dbReference type="NCBI Taxonomy" id="871325"/>
    <lineage>
        <taxon>Bacteria</taxon>
        <taxon>Pseudomonadati</taxon>
        <taxon>Bacteroidota</taxon>
        <taxon>Bacteroidia</taxon>
        <taxon>Bacteroidales</taxon>
        <taxon>Bacteroidaceae</taxon>
        <taxon>Bacteroides</taxon>
    </lineage>
</organism>
<dbReference type="OrthoDB" id="9803966at2"/>